<protein>
    <submittedName>
        <fullName evidence="1">Uncharacterized protein</fullName>
    </submittedName>
</protein>
<keyword evidence="2" id="KW-1185">Reference proteome</keyword>
<organism evidence="1 2">
    <name type="scientific">Aphis craccivora</name>
    <name type="common">Cowpea aphid</name>
    <dbReference type="NCBI Taxonomy" id="307492"/>
    <lineage>
        <taxon>Eukaryota</taxon>
        <taxon>Metazoa</taxon>
        <taxon>Ecdysozoa</taxon>
        <taxon>Arthropoda</taxon>
        <taxon>Hexapoda</taxon>
        <taxon>Insecta</taxon>
        <taxon>Pterygota</taxon>
        <taxon>Neoptera</taxon>
        <taxon>Paraneoptera</taxon>
        <taxon>Hemiptera</taxon>
        <taxon>Sternorrhyncha</taxon>
        <taxon>Aphidomorpha</taxon>
        <taxon>Aphidoidea</taxon>
        <taxon>Aphididae</taxon>
        <taxon>Aphidini</taxon>
        <taxon>Aphis</taxon>
        <taxon>Aphis</taxon>
    </lineage>
</organism>
<dbReference type="AlphaFoldDB" id="A0A6G0YX04"/>
<evidence type="ECO:0000313" key="2">
    <source>
        <dbReference type="Proteomes" id="UP000478052"/>
    </source>
</evidence>
<gene>
    <name evidence="1" type="ORF">FWK35_00028169</name>
</gene>
<name>A0A6G0YX04_APHCR</name>
<comment type="caution">
    <text evidence="1">The sequence shown here is derived from an EMBL/GenBank/DDBJ whole genome shotgun (WGS) entry which is preliminary data.</text>
</comment>
<evidence type="ECO:0000313" key="1">
    <source>
        <dbReference type="EMBL" id="KAF0762621.1"/>
    </source>
</evidence>
<reference evidence="1 2" key="1">
    <citation type="submission" date="2019-08" db="EMBL/GenBank/DDBJ databases">
        <title>Whole genome of Aphis craccivora.</title>
        <authorList>
            <person name="Voronova N.V."/>
            <person name="Shulinski R.S."/>
            <person name="Bandarenka Y.V."/>
            <person name="Zhorov D.G."/>
            <person name="Warner D."/>
        </authorList>
    </citation>
    <scope>NUCLEOTIDE SEQUENCE [LARGE SCALE GENOMIC DNA]</scope>
    <source>
        <strain evidence="1">180601</strain>
        <tissue evidence="1">Whole Body</tissue>
    </source>
</reference>
<accession>A0A6G0YX04</accession>
<proteinExistence type="predicted"/>
<sequence length="86" mass="9909">MILDSEQSDECINFTMLCVYVCLCTRERVKIMFQFQTLVVVSDSKINLDGALGRSFLKFPIVFKSAGKKQKKIKENGNFYTKPIFD</sequence>
<dbReference type="EMBL" id="VUJU01002089">
    <property type="protein sequence ID" value="KAF0762621.1"/>
    <property type="molecule type" value="Genomic_DNA"/>
</dbReference>
<dbReference type="Proteomes" id="UP000478052">
    <property type="component" value="Unassembled WGS sequence"/>
</dbReference>